<dbReference type="EMBL" id="VSRR010017244">
    <property type="protein sequence ID" value="MPC60163.1"/>
    <property type="molecule type" value="Genomic_DNA"/>
</dbReference>
<accession>A0A5B7GRB7</accession>
<protein>
    <submittedName>
        <fullName evidence="1">Uncharacterized protein</fullName>
    </submittedName>
</protein>
<evidence type="ECO:0000313" key="2">
    <source>
        <dbReference type="Proteomes" id="UP000324222"/>
    </source>
</evidence>
<comment type="caution">
    <text evidence="1">The sequence shown here is derived from an EMBL/GenBank/DDBJ whole genome shotgun (WGS) entry which is preliminary data.</text>
</comment>
<dbReference type="Proteomes" id="UP000324222">
    <property type="component" value="Unassembled WGS sequence"/>
</dbReference>
<dbReference type="AlphaFoldDB" id="A0A5B7GRB7"/>
<organism evidence="1 2">
    <name type="scientific">Portunus trituberculatus</name>
    <name type="common">Swimming crab</name>
    <name type="synonym">Neptunus trituberculatus</name>
    <dbReference type="NCBI Taxonomy" id="210409"/>
    <lineage>
        <taxon>Eukaryota</taxon>
        <taxon>Metazoa</taxon>
        <taxon>Ecdysozoa</taxon>
        <taxon>Arthropoda</taxon>
        <taxon>Crustacea</taxon>
        <taxon>Multicrustacea</taxon>
        <taxon>Malacostraca</taxon>
        <taxon>Eumalacostraca</taxon>
        <taxon>Eucarida</taxon>
        <taxon>Decapoda</taxon>
        <taxon>Pleocyemata</taxon>
        <taxon>Brachyura</taxon>
        <taxon>Eubrachyura</taxon>
        <taxon>Portunoidea</taxon>
        <taxon>Portunidae</taxon>
        <taxon>Portuninae</taxon>
        <taxon>Portunus</taxon>
    </lineage>
</organism>
<proteinExistence type="predicted"/>
<keyword evidence="2" id="KW-1185">Reference proteome</keyword>
<name>A0A5B7GRB7_PORTR</name>
<reference evidence="1 2" key="1">
    <citation type="submission" date="2019-05" db="EMBL/GenBank/DDBJ databases">
        <title>Another draft genome of Portunus trituberculatus and its Hox gene families provides insights of decapod evolution.</title>
        <authorList>
            <person name="Jeong J.-H."/>
            <person name="Song I."/>
            <person name="Kim S."/>
            <person name="Choi T."/>
            <person name="Kim D."/>
            <person name="Ryu S."/>
            <person name="Kim W."/>
        </authorList>
    </citation>
    <scope>NUCLEOTIDE SEQUENCE [LARGE SCALE GENOMIC DNA]</scope>
    <source>
        <tissue evidence="1">Muscle</tissue>
    </source>
</reference>
<sequence length="146" mass="16209">MVVSGRVSSTLLHPAVSPKQLATSTWDLAKSQHIHPTLVVLLSSCRGIPHRDLDRQDCGREVSRRCPLTFTPTLTSPSQPFTSALECHTLPLFSTYFCFGSYSDNKDFSQAASSASRQLRELNSAAKTHSRSVLRGRHKGVYFQVF</sequence>
<gene>
    <name evidence="1" type="ORF">E2C01_054201</name>
</gene>
<evidence type="ECO:0000313" key="1">
    <source>
        <dbReference type="EMBL" id="MPC60163.1"/>
    </source>
</evidence>